<accession>A0A0S4TX58</accession>
<sequence length="46" mass="4485">MPRSGIATGNDLPAALGEPVHLDGDVGEPIDRASAAGTLRSGGDGL</sequence>
<organism evidence="2">
    <name type="scientific">Ralstonia solanacearum</name>
    <name type="common">Pseudomonas solanacearum</name>
    <dbReference type="NCBI Taxonomy" id="305"/>
    <lineage>
        <taxon>Bacteria</taxon>
        <taxon>Pseudomonadati</taxon>
        <taxon>Pseudomonadota</taxon>
        <taxon>Betaproteobacteria</taxon>
        <taxon>Burkholderiales</taxon>
        <taxon>Burkholderiaceae</taxon>
        <taxon>Ralstonia</taxon>
        <taxon>Ralstonia solanacearum species complex</taxon>
    </lineage>
</organism>
<dbReference type="EMBL" id="LN899819">
    <property type="protein sequence ID" value="CUV14337.1"/>
    <property type="molecule type" value="Genomic_DNA"/>
</dbReference>
<dbReference type="AlphaFoldDB" id="A0A0S4TX58"/>
<evidence type="ECO:0000256" key="1">
    <source>
        <dbReference type="SAM" id="MobiDB-lite"/>
    </source>
</evidence>
<evidence type="ECO:0000313" key="2">
    <source>
        <dbReference type="EMBL" id="CUV14337.1"/>
    </source>
</evidence>
<protein>
    <submittedName>
        <fullName evidence="2">Uncharacterized protein</fullName>
    </submittedName>
</protein>
<feature type="region of interest" description="Disordered" evidence="1">
    <location>
        <begin position="1"/>
        <end position="46"/>
    </location>
</feature>
<reference evidence="2" key="1">
    <citation type="submission" date="2015-10" db="EMBL/GenBank/DDBJ databases">
        <authorList>
            <person name="Gilbert D.G."/>
        </authorList>
    </citation>
    <scope>NUCLEOTIDE SEQUENCE</scope>
    <source>
        <strain evidence="2">Phyl III-seqv23</strain>
    </source>
</reference>
<name>A0A0S4TX58_RALSL</name>
<proteinExistence type="predicted"/>
<gene>
    <name evidence="2" type="ORF">RUN39_v1_760037</name>
</gene>